<dbReference type="AlphaFoldDB" id="A0A177ZKK4"/>
<protein>
    <submittedName>
        <fullName evidence="1">Sporulation protein</fullName>
    </submittedName>
</protein>
<dbReference type="Pfam" id="PF09560">
    <property type="entry name" value="Spore_YunB"/>
    <property type="match status" value="1"/>
</dbReference>
<organism evidence="1 2">
    <name type="scientific">Lederbergia galactosidilytica</name>
    <dbReference type="NCBI Taxonomy" id="217031"/>
    <lineage>
        <taxon>Bacteria</taxon>
        <taxon>Bacillati</taxon>
        <taxon>Bacillota</taxon>
        <taxon>Bacilli</taxon>
        <taxon>Bacillales</taxon>
        <taxon>Bacillaceae</taxon>
        <taxon>Lederbergia</taxon>
    </lineage>
</organism>
<dbReference type="STRING" id="217031.ABB05_17465"/>
<evidence type="ECO:0000313" key="2">
    <source>
        <dbReference type="Proteomes" id="UP000077881"/>
    </source>
</evidence>
<dbReference type="NCBIfam" id="TIGR02832">
    <property type="entry name" value="spo_yunB"/>
    <property type="match status" value="1"/>
</dbReference>
<dbReference type="OrthoDB" id="1649278at2"/>
<comment type="caution">
    <text evidence="1">The sequence shown here is derived from an EMBL/GenBank/DDBJ whole genome shotgun (WGS) entry which is preliminary data.</text>
</comment>
<dbReference type="EMBL" id="LDJR01000058">
    <property type="protein sequence ID" value="OAK67840.1"/>
    <property type="molecule type" value="Genomic_DNA"/>
</dbReference>
<evidence type="ECO:0000313" key="1">
    <source>
        <dbReference type="EMBL" id="OAK67840.1"/>
    </source>
</evidence>
<proteinExistence type="predicted"/>
<gene>
    <name evidence="1" type="ORF">ABB05_17465</name>
</gene>
<reference evidence="1 2" key="1">
    <citation type="submission" date="2015-05" db="EMBL/GenBank/DDBJ databases">
        <title>Comparison of genome.</title>
        <authorList>
            <person name="Zheng Z."/>
            <person name="Sun M."/>
        </authorList>
    </citation>
    <scope>NUCLEOTIDE SEQUENCE [LARGE SCALE GENOMIC DNA]</scope>
    <source>
        <strain evidence="1 2">G25-74</strain>
    </source>
</reference>
<sequence length="255" mass="28390">MARFRAKHRQRGPLPFRYVLLLSFVFFVFSTVLGLWIVNKGIKPTLISYAESQTGKIAPMVVTKAVKDVLPEVKDLSEVTEMVPDGNGRTTVQYRTDVINEIQAELSKEIQLNLNEAERGNLEPLEMETGIEIDYDKLNEEEGISYSFPLGQATNNALLGNLGPKIPIRFSSVGNVQTNAEHKVEHYPINNIFITVIVAVEVNVQIIIPFGTETAVVKQDVPIAMGYYPGDVPQFYNEGQGLNPSIELPKSQPTE</sequence>
<name>A0A177ZKK4_9BACI</name>
<dbReference type="InterPro" id="IPR014197">
    <property type="entry name" value="Sporulation_prot_YunB"/>
</dbReference>
<keyword evidence="2" id="KW-1185">Reference proteome</keyword>
<accession>A0A177ZKK4</accession>
<dbReference type="PATRIC" id="fig|217031.6.peg.3785"/>
<dbReference type="PIRSF" id="PIRSF021383">
    <property type="entry name" value="YunB"/>
    <property type="match status" value="1"/>
</dbReference>
<dbReference type="Proteomes" id="UP000077881">
    <property type="component" value="Unassembled WGS sequence"/>
</dbReference>
<dbReference type="RefSeq" id="WP_057984209.1">
    <property type="nucleotide sequence ID" value="NZ_JAGGKH010000001.1"/>
</dbReference>